<dbReference type="PANTHER" id="PTHR35332">
    <property type="entry name" value="REGULATION OF ENOLASE PROTEIN 1"/>
    <property type="match status" value="1"/>
</dbReference>
<gene>
    <name evidence="1" type="ORF">H9640_09680</name>
</gene>
<evidence type="ECO:0000313" key="2">
    <source>
        <dbReference type="Proteomes" id="UP000633601"/>
    </source>
</evidence>
<organism evidence="1 2">
    <name type="scientific">Oerskovia gallyi</name>
    <dbReference type="NCBI Taxonomy" id="2762226"/>
    <lineage>
        <taxon>Bacteria</taxon>
        <taxon>Bacillati</taxon>
        <taxon>Actinomycetota</taxon>
        <taxon>Actinomycetes</taxon>
        <taxon>Micrococcales</taxon>
        <taxon>Cellulomonadaceae</taxon>
        <taxon>Oerskovia</taxon>
    </lineage>
</organism>
<dbReference type="InterPro" id="IPR009784">
    <property type="entry name" value="DUF1349"/>
</dbReference>
<reference evidence="1 2" key="1">
    <citation type="submission" date="2020-08" db="EMBL/GenBank/DDBJ databases">
        <title>A Genomic Blueprint of the Chicken Gut Microbiome.</title>
        <authorList>
            <person name="Gilroy R."/>
            <person name="Ravi A."/>
            <person name="Getino M."/>
            <person name="Pursley I."/>
            <person name="Horton D.L."/>
            <person name="Alikhan N.-F."/>
            <person name="Baker D."/>
            <person name="Gharbi K."/>
            <person name="Hall N."/>
            <person name="Watson M."/>
            <person name="Adriaenssens E.M."/>
            <person name="Foster-Nyarko E."/>
            <person name="Jarju S."/>
            <person name="Secka A."/>
            <person name="Antonio M."/>
            <person name="Oren A."/>
            <person name="Chaudhuri R."/>
            <person name="La Ragione R.M."/>
            <person name="Hildebrand F."/>
            <person name="Pallen M.J."/>
        </authorList>
    </citation>
    <scope>NUCLEOTIDE SEQUENCE [LARGE SCALE GENOMIC DNA]</scope>
    <source>
        <strain evidence="1 2">Sa2CUA8</strain>
    </source>
</reference>
<dbReference type="Proteomes" id="UP000633601">
    <property type="component" value="Unassembled WGS sequence"/>
</dbReference>
<comment type="caution">
    <text evidence="1">The sequence shown here is derived from an EMBL/GenBank/DDBJ whole genome shotgun (WGS) entry which is preliminary data.</text>
</comment>
<dbReference type="PANTHER" id="PTHR35332:SF2">
    <property type="entry name" value="REGULATION OF ENOLASE PROTEIN 1"/>
    <property type="match status" value="1"/>
</dbReference>
<dbReference type="Gene3D" id="2.60.120.200">
    <property type="match status" value="1"/>
</dbReference>
<dbReference type="Pfam" id="PF07081">
    <property type="entry name" value="DUF1349"/>
    <property type="match status" value="1"/>
</dbReference>
<dbReference type="SUPFAM" id="SSF49899">
    <property type="entry name" value="Concanavalin A-like lectins/glucanases"/>
    <property type="match status" value="1"/>
</dbReference>
<dbReference type="EMBL" id="JACSQE010000006">
    <property type="protein sequence ID" value="MBD7998821.1"/>
    <property type="molecule type" value="Genomic_DNA"/>
</dbReference>
<accession>A0ABR8V3F1</accession>
<proteinExistence type="predicted"/>
<dbReference type="InterPro" id="IPR013320">
    <property type="entry name" value="ConA-like_dom_sf"/>
</dbReference>
<protein>
    <submittedName>
        <fullName evidence="1">DUF1349 domain-containing protein</fullName>
    </submittedName>
</protein>
<evidence type="ECO:0000313" key="1">
    <source>
        <dbReference type="EMBL" id="MBD7998821.1"/>
    </source>
</evidence>
<keyword evidence="2" id="KW-1185">Reference proteome</keyword>
<name>A0ABR8V3F1_9CELL</name>
<sequence>MSAVTNISLPPLHWLSHEGAGQVADGAVTVTAPSGTDWTNDALGAAPQHAAPALVFDAPAELALAARVRVTTERTTFDAGALVLWADDAHWAKLCFEQAPNGQAMVVSTVTNEYTDDCNSWDVDAETVHLRVVRTGPAWAFHASRDGEAWEFVRLFRLYSDEPVRVGFLAQAPLGETCTAVFDRIVLDDTPPRDLRDGS</sequence>